<proteinExistence type="predicted"/>
<organism evidence="2 3">
    <name type="scientific">Klebsormidium nitens</name>
    <name type="common">Green alga</name>
    <name type="synonym">Ulothrix nitens</name>
    <dbReference type="NCBI Taxonomy" id="105231"/>
    <lineage>
        <taxon>Eukaryota</taxon>
        <taxon>Viridiplantae</taxon>
        <taxon>Streptophyta</taxon>
        <taxon>Klebsormidiophyceae</taxon>
        <taxon>Klebsormidiales</taxon>
        <taxon>Klebsormidiaceae</taxon>
        <taxon>Klebsormidium</taxon>
    </lineage>
</organism>
<feature type="domain" description="UspA" evidence="1">
    <location>
        <begin position="8"/>
        <end position="156"/>
    </location>
</feature>
<dbReference type="InterPro" id="IPR006015">
    <property type="entry name" value="Universal_stress_UspA"/>
</dbReference>
<dbReference type="Pfam" id="PF00582">
    <property type="entry name" value="Usp"/>
    <property type="match status" value="1"/>
</dbReference>
<evidence type="ECO:0000259" key="1">
    <source>
        <dbReference type="Pfam" id="PF00582"/>
    </source>
</evidence>
<dbReference type="Gene3D" id="3.40.50.620">
    <property type="entry name" value="HUPs"/>
    <property type="match status" value="1"/>
</dbReference>
<dbReference type="InterPro" id="IPR014729">
    <property type="entry name" value="Rossmann-like_a/b/a_fold"/>
</dbReference>
<dbReference type="Proteomes" id="UP000054558">
    <property type="component" value="Unassembled WGS sequence"/>
</dbReference>
<keyword evidence="3" id="KW-1185">Reference proteome</keyword>
<dbReference type="SUPFAM" id="SSF52402">
    <property type="entry name" value="Adenine nucleotide alpha hydrolases-like"/>
    <property type="match status" value="1"/>
</dbReference>
<dbReference type="EMBL" id="DF237224">
    <property type="protein sequence ID" value="GAQ86184.1"/>
    <property type="molecule type" value="Genomic_DNA"/>
</dbReference>
<reference evidence="2 3" key="1">
    <citation type="journal article" date="2014" name="Nat. Commun.">
        <title>Klebsormidium flaccidum genome reveals primary factors for plant terrestrial adaptation.</title>
        <authorList>
            <person name="Hori K."/>
            <person name="Maruyama F."/>
            <person name="Fujisawa T."/>
            <person name="Togashi T."/>
            <person name="Yamamoto N."/>
            <person name="Seo M."/>
            <person name="Sato S."/>
            <person name="Yamada T."/>
            <person name="Mori H."/>
            <person name="Tajima N."/>
            <person name="Moriyama T."/>
            <person name="Ikeuchi M."/>
            <person name="Watanabe M."/>
            <person name="Wada H."/>
            <person name="Kobayashi K."/>
            <person name="Saito M."/>
            <person name="Masuda T."/>
            <person name="Sasaki-Sekimoto Y."/>
            <person name="Mashiguchi K."/>
            <person name="Awai K."/>
            <person name="Shimojima M."/>
            <person name="Masuda S."/>
            <person name="Iwai M."/>
            <person name="Nobusawa T."/>
            <person name="Narise T."/>
            <person name="Kondo S."/>
            <person name="Saito H."/>
            <person name="Sato R."/>
            <person name="Murakawa M."/>
            <person name="Ihara Y."/>
            <person name="Oshima-Yamada Y."/>
            <person name="Ohtaka K."/>
            <person name="Satoh M."/>
            <person name="Sonobe K."/>
            <person name="Ishii M."/>
            <person name="Ohtani R."/>
            <person name="Kanamori-Sato M."/>
            <person name="Honoki R."/>
            <person name="Miyazaki D."/>
            <person name="Mochizuki H."/>
            <person name="Umetsu J."/>
            <person name="Higashi K."/>
            <person name="Shibata D."/>
            <person name="Kamiya Y."/>
            <person name="Sato N."/>
            <person name="Nakamura Y."/>
            <person name="Tabata S."/>
            <person name="Ida S."/>
            <person name="Kurokawa K."/>
            <person name="Ohta H."/>
        </authorList>
    </citation>
    <scope>NUCLEOTIDE SEQUENCE [LARGE SCALE GENOMIC DNA]</scope>
    <source>
        <strain evidence="2 3">NIES-2285</strain>
    </source>
</reference>
<accession>A0A1Y1I5E7</accession>
<dbReference type="STRING" id="105231.A0A1Y1I5E7"/>
<dbReference type="PRINTS" id="PR01438">
    <property type="entry name" value="UNVRSLSTRESS"/>
</dbReference>
<gene>
    <name evidence="2" type="ORF">KFL_002750010</name>
</gene>
<dbReference type="PANTHER" id="PTHR46100:SF4">
    <property type="entry name" value="USPA DOMAIN-CONTAINING PROTEIN"/>
    <property type="match status" value="1"/>
</dbReference>
<dbReference type="AlphaFoldDB" id="A0A1Y1I5E7"/>
<protein>
    <submittedName>
        <fullName evidence="2">Universal stress protein family protein</fullName>
    </submittedName>
</protein>
<evidence type="ECO:0000313" key="2">
    <source>
        <dbReference type="EMBL" id="GAQ86184.1"/>
    </source>
</evidence>
<evidence type="ECO:0000313" key="3">
    <source>
        <dbReference type="Proteomes" id="UP000054558"/>
    </source>
</evidence>
<sequence>MAESSAQRHIVIALDSSDHAKYALDWAIENVIRSGDNVVLLSVAQKDEYEGQAALWGSKGSPYIPLVEFDILKKYHLLDHAAIEKLQKVSKQNNIEVVGQIHYGDPRDKVVEACQQVAADLLVLGSRGLGSVKRVLLGSVSTYVVANAPCPVTVVKKP</sequence>
<dbReference type="OMA" id="CEAHEKQ"/>
<name>A0A1Y1I5E7_KLENI</name>
<dbReference type="CDD" id="cd23659">
    <property type="entry name" value="USP_At3g01520-like"/>
    <property type="match status" value="1"/>
</dbReference>
<dbReference type="PANTHER" id="PTHR46100">
    <property type="entry name" value="IMP2'P"/>
    <property type="match status" value="1"/>
</dbReference>
<dbReference type="InterPro" id="IPR006016">
    <property type="entry name" value="UspA"/>
</dbReference>
<dbReference type="OrthoDB" id="843225at2759"/>